<comment type="similarity">
    <text evidence="3 19">In the N-terminal section; belongs to the NnrE/AIBP family.</text>
</comment>
<dbReference type="InterPro" id="IPR029056">
    <property type="entry name" value="Ribokinase-like"/>
</dbReference>
<dbReference type="GO" id="GO:0046872">
    <property type="term" value="F:metal ion binding"/>
    <property type="evidence" value="ECO:0007669"/>
    <property type="project" value="UniProtKB-UniRule"/>
</dbReference>
<dbReference type="EC" id="4.2.1.136" evidence="19"/>
<dbReference type="GO" id="GO:0110051">
    <property type="term" value="P:metabolite repair"/>
    <property type="evidence" value="ECO:0007669"/>
    <property type="project" value="TreeGrafter"/>
</dbReference>
<dbReference type="OrthoDB" id="9806925at2"/>
<keyword evidence="11 18" id="KW-0413">Isomerase</keyword>
<comment type="similarity">
    <text evidence="4 19">In the C-terminal section; belongs to the NnrD/CARKD family.</text>
</comment>
<evidence type="ECO:0000256" key="1">
    <source>
        <dbReference type="ARBA" id="ARBA00000013"/>
    </source>
</evidence>
<evidence type="ECO:0000256" key="9">
    <source>
        <dbReference type="ARBA" id="ARBA00022958"/>
    </source>
</evidence>
<dbReference type="InterPro" id="IPR036652">
    <property type="entry name" value="YjeF_N_dom_sf"/>
</dbReference>
<feature type="binding site" evidence="17">
    <location>
        <position position="310"/>
    </location>
    <ligand>
        <name>(6S)-NADPHX</name>
        <dbReference type="ChEBI" id="CHEBI:64076"/>
    </ligand>
</feature>
<dbReference type="Proteomes" id="UP000288587">
    <property type="component" value="Unassembled WGS sequence"/>
</dbReference>
<keyword evidence="13" id="KW-0511">Multifunctional enzyme</keyword>
<feature type="binding site" evidence="18">
    <location>
        <position position="128"/>
    </location>
    <ligand>
        <name>K(+)</name>
        <dbReference type="ChEBI" id="CHEBI:29103"/>
    </ligand>
</feature>
<dbReference type="GO" id="GO:0052856">
    <property type="term" value="F:NAD(P)HX epimerase activity"/>
    <property type="evidence" value="ECO:0007669"/>
    <property type="project" value="UniProtKB-UniRule"/>
</dbReference>
<keyword evidence="6 17" id="KW-0547">Nucleotide-binding</keyword>
<dbReference type="InterPro" id="IPR017953">
    <property type="entry name" value="Carbohydrate_kinase_pred_CS"/>
</dbReference>
<dbReference type="GO" id="GO:0005524">
    <property type="term" value="F:ATP binding"/>
    <property type="evidence" value="ECO:0007669"/>
    <property type="project" value="UniProtKB-UniRule"/>
</dbReference>
<feature type="binding site" evidence="17">
    <location>
        <position position="362"/>
    </location>
    <ligand>
        <name>(6S)-NADPHX</name>
        <dbReference type="ChEBI" id="CHEBI:64076"/>
    </ligand>
</feature>
<dbReference type="EMBL" id="SACM01000001">
    <property type="protein sequence ID" value="RVT87481.1"/>
    <property type="molecule type" value="Genomic_DNA"/>
</dbReference>
<comment type="function">
    <text evidence="18">Catalyzes the epimerization of the S- and R-forms of NAD(P)HX, a damaged form of NAD(P)H that is a result of enzymatic or heat-dependent hydration. This is a prerequisite for the S-specific NAD(P)H-hydrate dehydratase to allow the repair of both epimers of NAD(P)HX.</text>
</comment>
<evidence type="ECO:0000256" key="18">
    <source>
        <dbReference type="HAMAP-Rule" id="MF_01966"/>
    </source>
</evidence>
<evidence type="ECO:0000256" key="12">
    <source>
        <dbReference type="ARBA" id="ARBA00023239"/>
    </source>
</evidence>
<dbReference type="PROSITE" id="PS51385">
    <property type="entry name" value="YJEF_N"/>
    <property type="match status" value="1"/>
</dbReference>
<gene>
    <name evidence="18" type="primary">nnrE</name>
    <name evidence="17" type="synonym">nnrD</name>
    <name evidence="22" type="ORF">EOD73_00155</name>
</gene>
<evidence type="ECO:0000256" key="16">
    <source>
        <dbReference type="ARBA" id="ARBA00049209"/>
    </source>
</evidence>
<comment type="similarity">
    <text evidence="17">Belongs to the NnrD/CARKD family.</text>
</comment>
<evidence type="ECO:0000256" key="17">
    <source>
        <dbReference type="HAMAP-Rule" id="MF_01965"/>
    </source>
</evidence>
<comment type="subunit">
    <text evidence="17">Homotetramer.</text>
</comment>
<comment type="cofactor">
    <cofactor evidence="18 19">
        <name>K(+)</name>
        <dbReference type="ChEBI" id="CHEBI:29103"/>
    </cofactor>
    <text evidence="18 19">Binds 1 potassium ion per subunit.</text>
</comment>
<dbReference type="HAMAP" id="MF_01965">
    <property type="entry name" value="NADHX_dehydratase"/>
    <property type="match status" value="1"/>
</dbReference>
<dbReference type="PANTHER" id="PTHR12592:SF0">
    <property type="entry name" value="ATP-DEPENDENT (S)-NAD(P)H-HYDRATE DEHYDRATASE"/>
    <property type="match status" value="1"/>
</dbReference>
<dbReference type="GO" id="GO:0046496">
    <property type="term" value="P:nicotinamide nucleotide metabolic process"/>
    <property type="evidence" value="ECO:0007669"/>
    <property type="project" value="UniProtKB-UniRule"/>
</dbReference>
<proteinExistence type="inferred from homology"/>
<evidence type="ECO:0000256" key="6">
    <source>
        <dbReference type="ARBA" id="ARBA00022741"/>
    </source>
</evidence>
<evidence type="ECO:0000256" key="11">
    <source>
        <dbReference type="ARBA" id="ARBA00023235"/>
    </source>
</evidence>
<keyword evidence="10 17" id="KW-0520">NAD</keyword>
<feature type="domain" description="YjeF N-terminal" evidence="21">
    <location>
        <begin position="20"/>
        <end position="217"/>
    </location>
</feature>
<dbReference type="PROSITE" id="PS01050">
    <property type="entry name" value="YJEF_C_2"/>
    <property type="match status" value="1"/>
</dbReference>
<evidence type="ECO:0000313" key="23">
    <source>
        <dbReference type="Proteomes" id="UP000288587"/>
    </source>
</evidence>
<protein>
    <recommendedName>
        <fullName evidence="19">Bifunctional NAD(P)H-hydrate repair enzyme</fullName>
    </recommendedName>
    <alternativeName>
        <fullName evidence="19">Nicotinamide nucleotide repair protein</fullName>
    </alternativeName>
    <domain>
        <recommendedName>
            <fullName evidence="19">ADP-dependent (S)-NAD(P)H-hydrate dehydratase</fullName>
            <ecNumber evidence="19">4.2.1.136</ecNumber>
        </recommendedName>
        <alternativeName>
            <fullName evidence="19">ADP-dependent NAD(P)HX dehydratase</fullName>
        </alternativeName>
    </domain>
    <domain>
        <recommendedName>
            <fullName evidence="19">NAD(P)H-hydrate epimerase</fullName>
            <ecNumber evidence="19">5.1.99.6</ecNumber>
        </recommendedName>
    </domain>
</protein>
<keyword evidence="5 18" id="KW-0479">Metal-binding</keyword>
<dbReference type="EC" id="5.1.99.6" evidence="19"/>
<feature type="binding site" evidence="17">
    <location>
        <begin position="399"/>
        <end position="403"/>
    </location>
    <ligand>
        <name>AMP</name>
        <dbReference type="ChEBI" id="CHEBI:456215"/>
    </ligand>
</feature>
<evidence type="ECO:0000256" key="19">
    <source>
        <dbReference type="PIRNR" id="PIRNR017184"/>
    </source>
</evidence>
<dbReference type="GO" id="GO:0052855">
    <property type="term" value="F:ADP-dependent NAD(P)H-hydrate dehydratase activity"/>
    <property type="evidence" value="ECO:0007669"/>
    <property type="project" value="UniProtKB-UniRule"/>
</dbReference>
<keyword evidence="8 17" id="KW-0521">NADP</keyword>
<dbReference type="NCBIfam" id="TIGR00197">
    <property type="entry name" value="yjeF_nterm"/>
    <property type="match status" value="1"/>
</dbReference>
<comment type="catalytic activity">
    <reaction evidence="16 17 19">
        <text>(6S)-NADPHX + ADP = AMP + phosphate + NADPH + H(+)</text>
        <dbReference type="Rhea" id="RHEA:32235"/>
        <dbReference type="ChEBI" id="CHEBI:15378"/>
        <dbReference type="ChEBI" id="CHEBI:43474"/>
        <dbReference type="ChEBI" id="CHEBI:57783"/>
        <dbReference type="ChEBI" id="CHEBI:64076"/>
        <dbReference type="ChEBI" id="CHEBI:456215"/>
        <dbReference type="ChEBI" id="CHEBI:456216"/>
        <dbReference type="EC" id="4.2.1.136"/>
    </reaction>
</comment>
<dbReference type="InterPro" id="IPR030677">
    <property type="entry name" value="Nnr"/>
</dbReference>
<reference evidence="22 23" key="1">
    <citation type="submission" date="2019-01" db="EMBL/GenBank/DDBJ databases">
        <authorList>
            <person name="Chen W.-M."/>
        </authorList>
    </citation>
    <scope>NUCLEOTIDE SEQUENCE [LARGE SCALE GENOMIC DNA]</scope>
    <source>
        <strain evidence="22 23">CCP-18</strain>
    </source>
</reference>
<dbReference type="SUPFAM" id="SSF64153">
    <property type="entry name" value="YjeF N-terminal domain-like"/>
    <property type="match status" value="1"/>
</dbReference>
<feature type="binding site" evidence="18">
    <location>
        <position position="67"/>
    </location>
    <ligand>
        <name>K(+)</name>
        <dbReference type="ChEBI" id="CHEBI:29103"/>
    </ligand>
</feature>
<evidence type="ECO:0000256" key="10">
    <source>
        <dbReference type="ARBA" id="ARBA00023027"/>
    </source>
</evidence>
<dbReference type="Gene3D" id="3.40.1190.20">
    <property type="match status" value="1"/>
</dbReference>
<comment type="cofactor">
    <cofactor evidence="17">
        <name>Mg(2+)</name>
        <dbReference type="ChEBI" id="CHEBI:18420"/>
    </cofactor>
</comment>
<comment type="similarity">
    <text evidence="18">Belongs to the NnrE/AIBP family.</text>
</comment>
<keyword evidence="12 17" id="KW-0456">Lyase</keyword>
<evidence type="ECO:0000313" key="22">
    <source>
        <dbReference type="EMBL" id="RVT87481.1"/>
    </source>
</evidence>
<dbReference type="PROSITE" id="PS51383">
    <property type="entry name" value="YJEF_C_3"/>
    <property type="match status" value="1"/>
</dbReference>
<feature type="binding site" evidence="18">
    <location>
        <position position="161"/>
    </location>
    <ligand>
        <name>(6S)-NADPHX</name>
        <dbReference type="ChEBI" id="CHEBI:64076"/>
    </ligand>
</feature>
<evidence type="ECO:0000259" key="20">
    <source>
        <dbReference type="PROSITE" id="PS51383"/>
    </source>
</evidence>
<evidence type="ECO:0000256" key="8">
    <source>
        <dbReference type="ARBA" id="ARBA00022857"/>
    </source>
</evidence>
<dbReference type="InterPro" id="IPR004443">
    <property type="entry name" value="YjeF_N_dom"/>
</dbReference>
<sequence>MPERLVPLPRATWAHNTARIRAMERAASTLAERPSLMELAGLAGAQLLRAVHPHARQVDVLCGPGNNGGDGLVLARLLHAQGLRVTVHQWGRPSAQPDRAQALAGALDAGVALSHGTAPGADADCVIDALLGIGLREAPGGAMAQAIEVLRASHAPILALDTPSGLDIDSGQDHGAARARWTLSYIAAKPGLFTGAGRDLCGDLWLADLGAAPSAPGITRLVGATQLQEWARWSPRAAMPHGGHKGRQGDAWILGGSPGMEGAARLAGRAALAAGAGRVYLVGCAGDPAQPELMQRRQIPVAQTVVAGCGAGPTIDQHLPELLLNAAQLVLDADALNALASQHDWAADLQARRGRPTVLTPHPLEAARLLKCTTADVQANRLACAQTLADNAQCTVVLKGSGTIVAHPGRPPWLNTTGHSALATAGTGDVLAGWLGGLMAQAPQAPTDELAALAVAWHGAAAEGCPLAGGPLVASQLIARMAALHPA</sequence>
<evidence type="ECO:0000259" key="21">
    <source>
        <dbReference type="PROSITE" id="PS51385"/>
    </source>
</evidence>
<evidence type="ECO:0000256" key="14">
    <source>
        <dbReference type="ARBA" id="ARBA00025153"/>
    </source>
</evidence>
<accession>A0A437LQ33</accession>
<dbReference type="PANTHER" id="PTHR12592">
    <property type="entry name" value="ATP-DEPENDENT (S)-NAD(P)H-HYDRATE DEHYDRATASE FAMILY MEMBER"/>
    <property type="match status" value="1"/>
</dbReference>
<evidence type="ECO:0000256" key="2">
    <source>
        <dbReference type="ARBA" id="ARBA00000909"/>
    </source>
</evidence>
<dbReference type="HAMAP" id="MF_01966">
    <property type="entry name" value="NADHX_epimerase"/>
    <property type="match status" value="1"/>
</dbReference>
<comment type="catalytic activity">
    <reaction evidence="15 17 19">
        <text>(6S)-NADHX + ADP = AMP + phosphate + NADH + H(+)</text>
        <dbReference type="Rhea" id="RHEA:32223"/>
        <dbReference type="ChEBI" id="CHEBI:15378"/>
        <dbReference type="ChEBI" id="CHEBI:43474"/>
        <dbReference type="ChEBI" id="CHEBI:57945"/>
        <dbReference type="ChEBI" id="CHEBI:64074"/>
        <dbReference type="ChEBI" id="CHEBI:456215"/>
        <dbReference type="ChEBI" id="CHEBI:456216"/>
        <dbReference type="EC" id="4.2.1.136"/>
    </reaction>
</comment>
<organism evidence="22 23">
    <name type="scientific">Inhella crocodyli</name>
    <dbReference type="NCBI Taxonomy" id="2499851"/>
    <lineage>
        <taxon>Bacteria</taxon>
        <taxon>Pseudomonadati</taxon>
        <taxon>Pseudomonadota</taxon>
        <taxon>Betaproteobacteria</taxon>
        <taxon>Burkholderiales</taxon>
        <taxon>Sphaerotilaceae</taxon>
        <taxon>Inhella</taxon>
    </lineage>
</organism>
<feature type="binding site" evidence="18">
    <location>
        <position position="164"/>
    </location>
    <ligand>
        <name>K(+)</name>
        <dbReference type="ChEBI" id="CHEBI:29103"/>
    </ligand>
</feature>
<feature type="binding site" evidence="17">
    <location>
        <position position="429"/>
    </location>
    <ligand>
        <name>(6S)-NADPHX</name>
        <dbReference type="ChEBI" id="CHEBI:64076"/>
    </ligand>
</feature>
<feature type="binding site" evidence="17">
    <location>
        <position position="263"/>
    </location>
    <ligand>
        <name>(6S)-NADPHX</name>
        <dbReference type="ChEBI" id="CHEBI:64076"/>
    </ligand>
</feature>
<comment type="caution">
    <text evidence="18">Lacks conserved residue(s) required for the propagation of feature annotation.</text>
</comment>
<dbReference type="SUPFAM" id="SSF53613">
    <property type="entry name" value="Ribokinase-like"/>
    <property type="match status" value="1"/>
</dbReference>
<feature type="binding site" evidence="17">
    <location>
        <position position="428"/>
    </location>
    <ligand>
        <name>AMP</name>
        <dbReference type="ChEBI" id="CHEBI:456215"/>
    </ligand>
</feature>
<evidence type="ECO:0000256" key="3">
    <source>
        <dbReference type="ARBA" id="ARBA00006001"/>
    </source>
</evidence>
<dbReference type="NCBIfam" id="TIGR00196">
    <property type="entry name" value="yjeF_cterm"/>
    <property type="match status" value="1"/>
</dbReference>
<evidence type="ECO:0000256" key="13">
    <source>
        <dbReference type="ARBA" id="ARBA00023268"/>
    </source>
</evidence>
<keyword evidence="23" id="KW-1185">Reference proteome</keyword>
<dbReference type="Gene3D" id="3.40.50.10260">
    <property type="entry name" value="YjeF N-terminal domain"/>
    <property type="match status" value="1"/>
</dbReference>
<dbReference type="InterPro" id="IPR000631">
    <property type="entry name" value="CARKD"/>
</dbReference>
<comment type="caution">
    <text evidence="22">The sequence shown here is derived from an EMBL/GenBank/DDBJ whole genome shotgun (WGS) entry which is preliminary data.</text>
</comment>
<feature type="binding site" evidence="18">
    <location>
        <begin position="66"/>
        <end position="70"/>
    </location>
    <ligand>
        <name>(6S)-NADPHX</name>
        <dbReference type="ChEBI" id="CHEBI:64076"/>
    </ligand>
</feature>
<comment type="catalytic activity">
    <reaction evidence="2 18 19">
        <text>(6R)-NADPHX = (6S)-NADPHX</text>
        <dbReference type="Rhea" id="RHEA:32227"/>
        <dbReference type="ChEBI" id="CHEBI:64076"/>
        <dbReference type="ChEBI" id="CHEBI:64077"/>
        <dbReference type="EC" id="5.1.99.6"/>
    </reaction>
</comment>
<keyword evidence="9 18" id="KW-0630">Potassium</keyword>
<evidence type="ECO:0000256" key="4">
    <source>
        <dbReference type="ARBA" id="ARBA00009524"/>
    </source>
</evidence>
<dbReference type="Pfam" id="PF03853">
    <property type="entry name" value="YjeF_N"/>
    <property type="match status" value="1"/>
</dbReference>
<feature type="binding site" evidence="18">
    <location>
        <begin position="132"/>
        <end position="138"/>
    </location>
    <ligand>
        <name>(6S)-NADPHX</name>
        <dbReference type="ChEBI" id="CHEBI:64076"/>
    </ligand>
</feature>
<dbReference type="AlphaFoldDB" id="A0A437LQ33"/>
<keyword evidence="7 17" id="KW-0067">ATP-binding</keyword>
<comment type="function">
    <text evidence="17">Catalyzes the dehydration of the S-form of NAD(P)HX at the expense of ADP, which is converted to AMP. Together with NAD(P)HX epimerase, which catalyzes the epimerization of the S- and R-forms, the enzyme allows the repair of both epimers of NAD(P)HX, a damaged form of NAD(P)H that is a result of enzymatic or heat-dependent hydration.</text>
</comment>
<comment type="catalytic activity">
    <reaction evidence="1 18 19">
        <text>(6R)-NADHX = (6S)-NADHX</text>
        <dbReference type="Rhea" id="RHEA:32215"/>
        <dbReference type="ChEBI" id="CHEBI:64074"/>
        <dbReference type="ChEBI" id="CHEBI:64075"/>
        <dbReference type="EC" id="5.1.99.6"/>
    </reaction>
</comment>
<evidence type="ECO:0000256" key="5">
    <source>
        <dbReference type="ARBA" id="ARBA00022723"/>
    </source>
</evidence>
<feature type="domain" description="YjeF C-terminal" evidence="20">
    <location>
        <begin position="228"/>
        <end position="487"/>
    </location>
</feature>
<name>A0A437LQ33_9BURK</name>
<dbReference type="PIRSF" id="PIRSF017184">
    <property type="entry name" value="Nnr"/>
    <property type="match status" value="1"/>
</dbReference>
<evidence type="ECO:0000256" key="7">
    <source>
        <dbReference type="ARBA" id="ARBA00022840"/>
    </source>
</evidence>
<dbReference type="CDD" id="cd01171">
    <property type="entry name" value="YXKO-related"/>
    <property type="match status" value="1"/>
</dbReference>
<dbReference type="Pfam" id="PF01256">
    <property type="entry name" value="Carb_kinase"/>
    <property type="match status" value="1"/>
</dbReference>
<evidence type="ECO:0000256" key="15">
    <source>
        <dbReference type="ARBA" id="ARBA00048238"/>
    </source>
</evidence>
<dbReference type="RefSeq" id="WP_127679690.1">
    <property type="nucleotide sequence ID" value="NZ_SACM01000001.1"/>
</dbReference>
<comment type="function">
    <text evidence="14 19">Bifunctional enzyme that catalyzes the epimerization of the S- and R-forms of NAD(P)HX and the dehydration of the S-form of NAD(P)HX at the expense of ADP, which is converted to AMP. This allows the repair of both epimers of NAD(P)HX, a damaged form of NAD(P)H that is a result of enzymatic or heat-dependent hydration.</text>
</comment>